<accession>A0A8S2QK92</accession>
<name>A0A8S2QK92_9BILA</name>
<comment type="caution">
    <text evidence="2">The sequence shown here is derived from an EMBL/GenBank/DDBJ whole genome shotgun (WGS) entry which is preliminary data.</text>
</comment>
<organism evidence="2 3">
    <name type="scientific">Didymodactylos carnosus</name>
    <dbReference type="NCBI Taxonomy" id="1234261"/>
    <lineage>
        <taxon>Eukaryota</taxon>
        <taxon>Metazoa</taxon>
        <taxon>Spiralia</taxon>
        <taxon>Gnathifera</taxon>
        <taxon>Rotifera</taxon>
        <taxon>Eurotatoria</taxon>
        <taxon>Bdelloidea</taxon>
        <taxon>Philodinida</taxon>
        <taxon>Philodinidae</taxon>
        <taxon>Didymodactylos</taxon>
    </lineage>
</organism>
<sequence>MSYNPIFTTASLNTTSTVITTILTSMSTKWRVSDNPIVTTTPLTTATTVTTTPLTTTSTVTTTKLTLMSTIRETYWVSGPILNLDPLILSGWSMCYNDKYAVRSASGSKFPITDSLNYQCNKQKLLLACRPVGAPTFTLAAMGMRSDVLFNCRSAEKCTHLANGVGWYYSSTHSWGFVNGTDSVFRDKCDKLTDKNSNLRLCWQPAVGEGGYRRGTAKPLNYNSTWERTIWHAN</sequence>
<evidence type="ECO:0000313" key="3">
    <source>
        <dbReference type="Proteomes" id="UP000682733"/>
    </source>
</evidence>
<dbReference type="AlphaFoldDB" id="A0A8S2QK92"/>
<gene>
    <name evidence="1" type="ORF">OVA965_LOCUS28695</name>
    <name evidence="2" type="ORF">TMI583_LOCUS29450</name>
</gene>
<evidence type="ECO:0000313" key="2">
    <source>
        <dbReference type="EMBL" id="CAF4111309.1"/>
    </source>
</evidence>
<dbReference type="Proteomes" id="UP000677228">
    <property type="component" value="Unassembled WGS sequence"/>
</dbReference>
<evidence type="ECO:0000313" key="1">
    <source>
        <dbReference type="EMBL" id="CAF1304530.1"/>
    </source>
</evidence>
<dbReference type="Proteomes" id="UP000682733">
    <property type="component" value="Unassembled WGS sequence"/>
</dbReference>
<dbReference type="EMBL" id="CAJNOK010019715">
    <property type="protein sequence ID" value="CAF1304530.1"/>
    <property type="molecule type" value="Genomic_DNA"/>
</dbReference>
<proteinExistence type="predicted"/>
<protein>
    <submittedName>
        <fullName evidence="2">Uncharacterized protein</fullName>
    </submittedName>
</protein>
<reference evidence="2" key="1">
    <citation type="submission" date="2021-02" db="EMBL/GenBank/DDBJ databases">
        <authorList>
            <person name="Nowell W R."/>
        </authorList>
    </citation>
    <scope>NUCLEOTIDE SEQUENCE</scope>
</reference>
<dbReference type="EMBL" id="CAJOBA010041294">
    <property type="protein sequence ID" value="CAF4111309.1"/>
    <property type="molecule type" value="Genomic_DNA"/>
</dbReference>